<reference evidence="1 2" key="1">
    <citation type="submission" date="2021-01" db="EMBL/GenBank/DDBJ databases">
        <title>Whole genome shotgun sequence of Cellulomonas phragmiteti NBRC 110785.</title>
        <authorList>
            <person name="Komaki H."/>
            <person name="Tamura T."/>
        </authorList>
    </citation>
    <scope>NUCLEOTIDE SEQUENCE [LARGE SCALE GENOMIC DNA]</scope>
    <source>
        <strain evidence="1 2">NBRC 110785</strain>
    </source>
</reference>
<organism evidence="1 2">
    <name type="scientific">Cellulomonas phragmiteti</name>
    <dbReference type="NCBI Taxonomy" id="478780"/>
    <lineage>
        <taxon>Bacteria</taxon>
        <taxon>Bacillati</taxon>
        <taxon>Actinomycetota</taxon>
        <taxon>Actinomycetes</taxon>
        <taxon>Micrococcales</taxon>
        <taxon>Cellulomonadaceae</taxon>
        <taxon>Cellulomonas</taxon>
    </lineage>
</organism>
<accession>A0ABQ4DQU6</accession>
<protein>
    <submittedName>
        <fullName evidence="1">Uncharacterized protein</fullName>
    </submittedName>
</protein>
<keyword evidence="2" id="KW-1185">Reference proteome</keyword>
<name>A0ABQ4DQU6_9CELL</name>
<sequence length="45" mass="4847">MDQRNSAAEPHEVRPQVIPVARWAAIAARLEASVLVPAQRDALAA</sequence>
<dbReference type="Proteomes" id="UP000614741">
    <property type="component" value="Unassembled WGS sequence"/>
</dbReference>
<evidence type="ECO:0000313" key="2">
    <source>
        <dbReference type="Proteomes" id="UP000614741"/>
    </source>
</evidence>
<dbReference type="RefSeq" id="WP_203675578.1">
    <property type="nucleotide sequence ID" value="NZ_BONP01000023.1"/>
</dbReference>
<gene>
    <name evidence="1" type="ORF">Cph01nite_30480</name>
</gene>
<evidence type="ECO:0000313" key="1">
    <source>
        <dbReference type="EMBL" id="GIG41286.1"/>
    </source>
</evidence>
<dbReference type="EMBL" id="BONP01000023">
    <property type="protein sequence ID" value="GIG41286.1"/>
    <property type="molecule type" value="Genomic_DNA"/>
</dbReference>
<comment type="caution">
    <text evidence="1">The sequence shown here is derived from an EMBL/GenBank/DDBJ whole genome shotgun (WGS) entry which is preliminary data.</text>
</comment>
<proteinExistence type="predicted"/>